<keyword evidence="2" id="KW-1185">Reference proteome</keyword>
<name>A0A1M6LI59_9FIRM</name>
<evidence type="ECO:0000313" key="2">
    <source>
        <dbReference type="Proteomes" id="UP000184529"/>
    </source>
</evidence>
<gene>
    <name evidence="1" type="ORF">SAMN02745219_03156</name>
</gene>
<reference evidence="2" key="1">
    <citation type="submission" date="2016-11" db="EMBL/GenBank/DDBJ databases">
        <authorList>
            <person name="Varghese N."/>
            <person name="Submissions S."/>
        </authorList>
    </citation>
    <scope>NUCLEOTIDE SEQUENCE [LARGE SCALE GENOMIC DNA]</scope>
    <source>
        <strain evidence="2">DSM 16057</strain>
    </source>
</reference>
<organism evidence="1 2">
    <name type="scientific">Desulfofundulus thermosubterraneus DSM 16057</name>
    <dbReference type="NCBI Taxonomy" id="1121432"/>
    <lineage>
        <taxon>Bacteria</taxon>
        <taxon>Bacillati</taxon>
        <taxon>Bacillota</taxon>
        <taxon>Clostridia</taxon>
        <taxon>Eubacteriales</taxon>
        <taxon>Peptococcaceae</taxon>
        <taxon>Desulfofundulus</taxon>
    </lineage>
</organism>
<dbReference type="STRING" id="1121432.SAMN02745219_03156"/>
<evidence type="ECO:0000313" key="1">
    <source>
        <dbReference type="EMBL" id="SHJ70841.1"/>
    </source>
</evidence>
<accession>A0A1M6LI59</accession>
<sequence length="45" mass="5126">MNPSQETCPVFHHAAYADREVVSQYFALPRFTAAGFFNFPGKEVF</sequence>
<protein>
    <submittedName>
        <fullName evidence="1">Uncharacterized protein</fullName>
    </submittedName>
</protein>
<dbReference type="AlphaFoldDB" id="A0A1M6LI59"/>
<dbReference type="EMBL" id="FQZM01000051">
    <property type="protein sequence ID" value="SHJ70841.1"/>
    <property type="molecule type" value="Genomic_DNA"/>
</dbReference>
<proteinExistence type="predicted"/>
<dbReference type="Proteomes" id="UP000184529">
    <property type="component" value="Unassembled WGS sequence"/>
</dbReference>